<dbReference type="Proteomes" id="UP000257109">
    <property type="component" value="Unassembled WGS sequence"/>
</dbReference>
<keyword evidence="2" id="KW-1185">Reference proteome</keyword>
<sequence length="62" mass="7250">MNVTAITKVSPMIKLNYLKKKKRFRPILLMAIEISLNLDETMKKKVKFAYDQIVNDKGMGKY</sequence>
<protein>
    <submittedName>
        <fullName evidence="1">Uncharacterized protein</fullName>
    </submittedName>
</protein>
<evidence type="ECO:0000313" key="1">
    <source>
        <dbReference type="EMBL" id="RDX73524.1"/>
    </source>
</evidence>
<evidence type="ECO:0000313" key="2">
    <source>
        <dbReference type="Proteomes" id="UP000257109"/>
    </source>
</evidence>
<feature type="non-terminal residue" evidence="1">
    <location>
        <position position="1"/>
    </location>
</feature>
<organism evidence="1 2">
    <name type="scientific">Mucuna pruriens</name>
    <name type="common">Velvet bean</name>
    <name type="synonym">Dolichos pruriens</name>
    <dbReference type="NCBI Taxonomy" id="157652"/>
    <lineage>
        <taxon>Eukaryota</taxon>
        <taxon>Viridiplantae</taxon>
        <taxon>Streptophyta</taxon>
        <taxon>Embryophyta</taxon>
        <taxon>Tracheophyta</taxon>
        <taxon>Spermatophyta</taxon>
        <taxon>Magnoliopsida</taxon>
        <taxon>eudicotyledons</taxon>
        <taxon>Gunneridae</taxon>
        <taxon>Pentapetalae</taxon>
        <taxon>rosids</taxon>
        <taxon>fabids</taxon>
        <taxon>Fabales</taxon>
        <taxon>Fabaceae</taxon>
        <taxon>Papilionoideae</taxon>
        <taxon>50 kb inversion clade</taxon>
        <taxon>NPAAA clade</taxon>
        <taxon>indigoferoid/millettioid clade</taxon>
        <taxon>Phaseoleae</taxon>
        <taxon>Mucuna</taxon>
    </lineage>
</organism>
<gene>
    <name evidence="1" type="ORF">CR513_46867</name>
</gene>
<reference evidence="1" key="1">
    <citation type="submission" date="2018-05" db="EMBL/GenBank/DDBJ databases">
        <title>Draft genome of Mucuna pruriens seed.</title>
        <authorList>
            <person name="Nnadi N.E."/>
            <person name="Vos R."/>
            <person name="Hasami M.H."/>
            <person name="Devisetty U.K."/>
            <person name="Aguiy J.C."/>
        </authorList>
    </citation>
    <scope>NUCLEOTIDE SEQUENCE [LARGE SCALE GENOMIC DNA]</scope>
    <source>
        <strain evidence="1">JCA_2017</strain>
    </source>
</reference>
<accession>A0A371F5G2</accession>
<dbReference type="EMBL" id="QJKJ01010497">
    <property type="protein sequence ID" value="RDX73524.1"/>
    <property type="molecule type" value="Genomic_DNA"/>
</dbReference>
<comment type="caution">
    <text evidence="1">The sequence shown here is derived from an EMBL/GenBank/DDBJ whole genome shotgun (WGS) entry which is preliminary data.</text>
</comment>
<name>A0A371F5G2_MUCPR</name>
<proteinExistence type="predicted"/>
<dbReference type="AlphaFoldDB" id="A0A371F5G2"/>